<comment type="caution">
    <text evidence="2">The sequence shown here is derived from an EMBL/GenBank/DDBJ whole genome shotgun (WGS) entry which is preliminary data.</text>
</comment>
<feature type="compositionally biased region" description="Low complexity" evidence="1">
    <location>
        <begin position="49"/>
        <end position="58"/>
    </location>
</feature>
<dbReference type="OrthoDB" id="2413468at2759"/>
<keyword evidence="3" id="KW-1185">Reference proteome</keyword>
<reference evidence="2" key="1">
    <citation type="submission" date="2020-11" db="EMBL/GenBank/DDBJ databases">
        <authorList>
            <consortium name="DOE Joint Genome Institute"/>
            <person name="Ahrendt S."/>
            <person name="Riley R."/>
            <person name="Andreopoulos W."/>
            <person name="Labutti K."/>
            <person name="Pangilinan J."/>
            <person name="Ruiz-Duenas F.J."/>
            <person name="Barrasa J.M."/>
            <person name="Sanchez-Garcia M."/>
            <person name="Camarero S."/>
            <person name="Miyauchi S."/>
            <person name="Serrano A."/>
            <person name="Linde D."/>
            <person name="Babiker R."/>
            <person name="Drula E."/>
            <person name="Ayuso-Fernandez I."/>
            <person name="Pacheco R."/>
            <person name="Padilla G."/>
            <person name="Ferreira P."/>
            <person name="Barriuso J."/>
            <person name="Kellner H."/>
            <person name="Castanera R."/>
            <person name="Alfaro M."/>
            <person name="Ramirez L."/>
            <person name="Pisabarro A.G."/>
            <person name="Kuo A."/>
            <person name="Tritt A."/>
            <person name="Lipzen A."/>
            <person name="He G."/>
            <person name="Yan M."/>
            <person name="Ng V."/>
            <person name="Cullen D."/>
            <person name="Martin F."/>
            <person name="Rosso M.-N."/>
            <person name="Henrissat B."/>
            <person name="Hibbett D."/>
            <person name="Martinez A.T."/>
            <person name="Grigoriev I.V."/>
        </authorList>
    </citation>
    <scope>NUCLEOTIDE SEQUENCE</scope>
    <source>
        <strain evidence="2">CBS 247.69</strain>
    </source>
</reference>
<feature type="compositionally biased region" description="Polar residues" evidence="1">
    <location>
        <begin position="739"/>
        <end position="748"/>
    </location>
</feature>
<sequence length="935" mass="100773">MTTAKPLDSSRRDTDHYLQYYQSSLADGVKSDGGDGEASRSPRLRRQMSGGSTSPSDYSSDERETRRMKESDSAVRRRPSLPSDGGSDRRRLAIVQMEAVAEGTSQPSAEKLRESGSIRSRRGLASNLAGLALVAPPDAAVKSYTQLTPPSTAPITGETSYTRDAPSSISHSERGHSRSASEVVDSKKKSPRDVGIVGTGRNSPIINLPKQFNIAKDRGTVLQPPIFQQPVSRSPSPNAASVASDHAHDFLSPIQARPPLNRRSTEQLIVTPEIGEEKAVDTRVAGPVVVSLESTKSLQVRKTSRKASPTPQIMMQQVPVAAFPVTGTSSYLNYQPGVHATAGPLPPPPRAMFNIDTNSPAPPRPPRLNSPNPIRPRGDIEAVKQALQLPPSVSAALASRSPKPMPSKILNASQTDVSSKNDPEADKKANSELNRVKSVHRREGAFSPSTITTTSELNAAVSLNSPTFTEPDENMNKSDPIAVGATPPSASEVINYDDGPPITIIKPLKSIVEKQSSEDATDNAEADGFFLVPTTPERRRSDELSNGSRSQSPPPSSHTGETPSPPPKSFRNSLTNGLKRFSTLPRTPSIKSSRRSSGGTHYSSRTPSPSMMQTSLPTPRQKIKSQYPSAMFCSEIFSRKTALERCAVYAHKINELYMYDCGLEDWIIETKYRANTNRPTFSSVPHTFTPQPRHTSRASMISEVTFPRRLDASTATDLSVKTRDLVPTSPPPLPYPSLAQNQRMFPTRSSSVASGTPPSSIRSLAPSTPVTKTGGFFASLGRKASLTSARGARPGGSPASSPGGGRLTKNPPTIPSPRVINIPTNPSVPGGPRAPPHRALRSQTIMTTTNPFVSSSPTSERGDSLARRPSLSNMTQEPVIDIHADPEFVRQVDKLVDLLPHADRSVLAGYLRRAGQDILAIGQYLEDEKNGTIRY</sequence>
<feature type="compositionally biased region" description="Polar residues" evidence="1">
    <location>
        <begin position="145"/>
        <end position="170"/>
    </location>
</feature>
<dbReference type="AlphaFoldDB" id="A0A9P5YGJ4"/>
<feature type="compositionally biased region" description="Polar residues" evidence="1">
    <location>
        <begin position="841"/>
        <end position="859"/>
    </location>
</feature>
<gene>
    <name evidence="2" type="ORF">BDZ94DRAFT_1152647</name>
</gene>
<feature type="region of interest" description="Disordered" evidence="1">
    <location>
        <begin position="393"/>
        <end position="433"/>
    </location>
</feature>
<dbReference type="EMBL" id="MU150231">
    <property type="protein sequence ID" value="KAF9468874.1"/>
    <property type="molecule type" value="Genomic_DNA"/>
</dbReference>
<feature type="compositionally biased region" description="Basic and acidic residues" evidence="1">
    <location>
        <begin position="60"/>
        <end position="75"/>
    </location>
</feature>
<feature type="region of interest" description="Disordered" evidence="1">
    <location>
        <begin position="516"/>
        <end position="623"/>
    </location>
</feature>
<feature type="compositionally biased region" description="Polar residues" evidence="1">
    <location>
        <begin position="761"/>
        <end position="770"/>
    </location>
</feature>
<dbReference type="Proteomes" id="UP000807353">
    <property type="component" value="Unassembled WGS sequence"/>
</dbReference>
<evidence type="ECO:0000256" key="1">
    <source>
        <dbReference type="SAM" id="MobiDB-lite"/>
    </source>
</evidence>
<feature type="compositionally biased region" description="Low complexity" evidence="1">
    <location>
        <begin position="749"/>
        <end position="760"/>
    </location>
</feature>
<name>A0A9P5YGJ4_9AGAR</name>
<evidence type="ECO:0000313" key="3">
    <source>
        <dbReference type="Proteomes" id="UP000807353"/>
    </source>
</evidence>
<feature type="region of interest" description="Disordered" evidence="1">
    <location>
        <begin position="145"/>
        <end position="202"/>
    </location>
</feature>
<proteinExistence type="predicted"/>
<feature type="compositionally biased region" description="Polar residues" evidence="1">
    <location>
        <begin position="584"/>
        <end position="623"/>
    </location>
</feature>
<feature type="region of interest" description="Disordered" evidence="1">
    <location>
        <begin position="717"/>
        <end position="770"/>
    </location>
</feature>
<evidence type="ECO:0000313" key="2">
    <source>
        <dbReference type="EMBL" id="KAF9468874.1"/>
    </source>
</evidence>
<protein>
    <submittedName>
        <fullName evidence="2">Uncharacterized protein</fullName>
    </submittedName>
</protein>
<feature type="compositionally biased region" description="Basic and acidic residues" evidence="1">
    <location>
        <begin position="419"/>
        <end position="430"/>
    </location>
</feature>
<feature type="compositionally biased region" description="Polar residues" evidence="1">
    <location>
        <begin position="544"/>
        <end position="562"/>
    </location>
</feature>
<feature type="region of interest" description="Disordered" evidence="1">
    <location>
        <begin position="355"/>
        <end position="377"/>
    </location>
</feature>
<organism evidence="2 3">
    <name type="scientific">Collybia nuda</name>
    <dbReference type="NCBI Taxonomy" id="64659"/>
    <lineage>
        <taxon>Eukaryota</taxon>
        <taxon>Fungi</taxon>
        <taxon>Dikarya</taxon>
        <taxon>Basidiomycota</taxon>
        <taxon>Agaricomycotina</taxon>
        <taxon>Agaricomycetes</taxon>
        <taxon>Agaricomycetidae</taxon>
        <taxon>Agaricales</taxon>
        <taxon>Tricholomatineae</taxon>
        <taxon>Clitocybaceae</taxon>
        <taxon>Collybia</taxon>
    </lineage>
</organism>
<feature type="compositionally biased region" description="Low complexity" evidence="1">
    <location>
        <begin position="788"/>
        <end position="801"/>
    </location>
</feature>
<feature type="region of interest" description="Disordered" evidence="1">
    <location>
        <begin position="785"/>
        <end position="869"/>
    </location>
</feature>
<feature type="region of interest" description="Disordered" evidence="1">
    <location>
        <begin position="1"/>
        <end position="120"/>
    </location>
</feature>
<feature type="compositionally biased region" description="Basic and acidic residues" evidence="1">
    <location>
        <begin position="29"/>
        <end position="40"/>
    </location>
</feature>
<accession>A0A9P5YGJ4</accession>